<evidence type="ECO:0000259" key="2">
    <source>
        <dbReference type="Pfam" id="PF05703"/>
    </source>
</evidence>
<dbReference type="Pfam" id="PF08458">
    <property type="entry name" value="PH_2"/>
    <property type="match status" value="1"/>
</dbReference>
<name>A0ABD1GT62_SALDI</name>
<evidence type="ECO:0000313" key="4">
    <source>
        <dbReference type="EMBL" id="KAL1547332.1"/>
    </source>
</evidence>
<comment type="caution">
    <text evidence="4">The sequence shown here is derived from an EMBL/GenBank/DDBJ whole genome shotgun (WGS) entry which is preliminary data.</text>
</comment>
<dbReference type="InterPro" id="IPR013666">
    <property type="entry name" value="PH_pln"/>
</dbReference>
<feature type="region of interest" description="Disordered" evidence="1">
    <location>
        <begin position="41"/>
        <end position="73"/>
    </location>
</feature>
<dbReference type="Pfam" id="PF05703">
    <property type="entry name" value="Auxin_canalis"/>
    <property type="match status" value="1"/>
</dbReference>
<reference evidence="4 5" key="1">
    <citation type="submission" date="2024-06" db="EMBL/GenBank/DDBJ databases">
        <title>A chromosome level genome sequence of Diviner's sage (Salvia divinorum).</title>
        <authorList>
            <person name="Ford S.A."/>
            <person name="Ro D.-K."/>
            <person name="Ness R.W."/>
            <person name="Phillips M.A."/>
        </authorList>
    </citation>
    <scope>NUCLEOTIDE SEQUENCE [LARGE SCALE GENOMIC DNA]</scope>
    <source>
        <strain evidence="4">SAF-2024a</strain>
        <tissue evidence="4">Leaf</tissue>
    </source>
</reference>
<dbReference type="InterPro" id="IPR040269">
    <property type="entry name" value="VAB"/>
</dbReference>
<organism evidence="4 5">
    <name type="scientific">Salvia divinorum</name>
    <name type="common">Maria pastora</name>
    <name type="synonym">Diviner's sage</name>
    <dbReference type="NCBI Taxonomy" id="28513"/>
    <lineage>
        <taxon>Eukaryota</taxon>
        <taxon>Viridiplantae</taxon>
        <taxon>Streptophyta</taxon>
        <taxon>Embryophyta</taxon>
        <taxon>Tracheophyta</taxon>
        <taxon>Spermatophyta</taxon>
        <taxon>Magnoliopsida</taxon>
        <taxon>eudicotyledons</taxon>
        <taxon>Gunneridae</taxon>
        <taxon>Pentapetalae</taxon>
        <taxon>asterids</taxon>
        <taxon>lamiids</taxon>
        <taxon>Lamiales</taxon>
        <taxon>Lamiaceae</taxon>
        <taxon>Nepetoideae</taxon>
        <taxon>Mentheae</taxon>
        <taxon>Salviinae</taxon>
        <taxon>Salvia</taxon>
        <taxon>Salvia subgen. Calosphace</taxon>
    </lineage>
</organism>
<sequence length="325" mass="35692">MKGKNACCYQQLEMPDFHRSFWSPSASDFQQIFTTNNTLLSNNTNQQDDDSFRSAQSSPRASLKHNNNIKMDSNQPRTWLASLFGSRNEAKKEGRRLQTAQLHAALSLTQLAAAIHGITTATSSSSSKEEGSPFQAGTPCQDMAGVVSSAAALIANVCAGAAESLGADRARVQGAVDSGVAVRSPIDMIAITATTATCLRGASLLRSRAAAVPLSRVQEMLKISAEIRTIMPSGRKECTRVSVYVKHQNLMFCFKKKYLRGALTSTKEYQVTNITEERRETQGNCLLCLKTKNGTIKLLFEDEMQSKIWISTILNLLEMQNLHKY</sequence>
<dbReference type="AlphaFoldDB" id="A0ABD1GT62"/>
<gene>
    <name evidence="4" type="ORF">AAHA92_23822</name>
</gene>
<dbReference type="PANTHER" id="PTHR31351">
    <property type="entry name" value="EXPRESSED PROTEIN"/>
    <property type="match status" value="1"/>
</dbReference>
<keyword evidence="5" id="KW-1185">Reference proteome</keyword>
<evidence type="ECO:0000313" key="5">
    <source>
        <dbReference type="Proteomes" id="UP001567538"/>
    </source>
</evidence>
<proteinExistence type="predicted"/>
<feature type="compositionally biased region" description="Polar residues" evidence="1">
    <location>
        <begin position="53"/>
        <end position="73"/>
    </location>
</feature>
<evidence type="ECO:0000256" key="1">
    <source>
        <dbReference type="SAM" id="MobiDB-lite"/>
    </source>
</evidence>
<dbReference type="Proteomes" id="UP001567538">
    <property type="component" value="Unassembled WGS sequence"/>
</dbReference>
<evidence type="ECO:0000259" key="3">
    <source>
        <dbReference type="Pfam" id="PF08458"/>
    </source>
</evidence>
<dbReference type="InterPro" id="IPR008546">
    <property type="entry name" value="VAN3-bd-like_auxin_canal"/>
</dbReference>
<feature type="domain" description="Pleckstrin-like plant" evidence="3">
    <location>
        <begin position="229"/>
        <end position="320"/>
    </location>
</feature>
<feature type="domain" description="VAN3-binding protein-like auxin canalisation" evidence="2">
    <location>
        <begin position="41"/>
        <end position="210"/>
    </location>
</feature>
<dbReference type="PANTHER" id="PTHR31351:SF30">
    <property type="entry name" value="VAN3-BINDING PROTEIN-LIKE"/>
    <property type="match status" value="1"/>
</dbReference>
<protein>
    <submittedName>
        <fullName evidence="4">VAN3-binding protein-like</fullName>
    </submittedName>
</protein>
<dbReference type="EMBL" id="JBEAFC010000008">
    <property type="protein sequence ID" value="KAL1547332.1"/>
    <property type="molecule type" value="Genomic_DNA"/>
</dbReference>
<accession>A0ABD1GT62</accession>